<proteinExistence type="predicted"/>
<dbReference type="Pfam" id="PF00083">
    <property type="entry name" value="Sugar_tr"/>
    <property type="match status" value="1"/>
</dbReference>
<evidence type="ECO:0000256" key="5">
    <source>
        <dbReference type="ARBA" id="ARBA00022692"/>
    </source>
</evidence>
<comment type="subcellular location">
    <subcellularLocation>
        <location evidence="1">Cell membrane</location>
        <topology evidence="1">Multi-pass membrane protein</topology>
    </subcellularLocation>
</comment>
<dbReference type="Proteomes" id="UP001153712">
    <property type="component" value="Chromosome 6"/>
</dbReference>
<feature type="transmembrane region" description="Helical" evidence="8">
    <location>
        <begin position="392"/>
        <end position="413"/>
    </location>
</feature>
<evidence type="ECO:0000313" key="11">
    <source>
        <dbReference type="Proteomes" id="UP001153712"/>
    </source>
</evidence>
<dbReference type="InterPro" id="IPR020846">
    <property type="entry name" value="MFS_dom"/>
</dbReference>
<evidence type="ECO:0000313" key="10">
    <source>
        <dbReference type="EMBL" id="CAG9862697.1"/>
    </source>
</evidence>
<evidence type="ECO:0000256" key="4">
    <source>
        <dbReference type="ARBA" id="ARBA00022597"/>
    </source>
</evidence>
<sequence>MTATDVNPADEGKKWYEILVVLTVSLAGFNSALMYCWPSPFLVKIVHDESYHITEEEASYFTVISQVGIILLPPFIAPLANRFGRKKLILYVAIPCSIVWIIKATSKNLWMLYLARTLSGFCDAVTFSCAMVFIGEVASPKVRGIWGNSMMLSGFLGQFIINVLGVYYSVQTTAFICLAAPIIFFVAFSLVPETPYYYIAKGDDDRAVASLRSLRRRDDVEEEYKELQVAVHNQLTGTGSWKELVTVRVNRRALVAGVYVRLSQLFSGLFTFASYTMLIFDKTGTNIDPELATIVYTGVNLVVYTSVVYFSNLLGRRKSLILSMILTGVVLLAEAGYFLIDKLFPGVNLERFHWFPLAGMVGFIICSAFGVGIIPSLMLGELFPVSSKSKSLAIVTSVFGLMSLVVNNLFYYLNVYAGLSGPFLLFSLANFISAVVTYRIIPETKDKSLEQVQQQLRM</sequence>
<dbReference type="FunFam" id="1.20.1250.20:FF:000218">
    <property type="entry name" value="facilitated trehalose transporter Tret1"/>
    <property type="match status" value="1"/>
</dbReference>
<dbReference type="PROSITE" id="PS50850">
    <property type="entry name" value="MFS"/>
    <property type="match status" value="1"/>
</dbReference>
<evidence type="ECO:0000259" key="9">
    <source>
        <dbReference type="PROSITE" id="PS50850"/>
    </source>
</evidence>
<dbReference type="GO" id="GO:0005886">
    <property type="term" value="C:plasma membrane"/>
    <property type="evidence" value="ECO:0007669"/>
    <property type="project" value="UniProtKB-SubCell"/>
</dbReference>
<dbReference type="OrthoDB" id="6133115at2759"/>
<dbReference type="PANTHER" id="PTHR48021">
    <property type="match status" value="1"/>
</dbReference>
<keyword evidence="11" id="KW-1185">Reference proteome</keyword>
<protein>
    <recommendedName>
        <fullName evidence="9">Major facilitator superfamily (MFS) profile domain-containing protein</fullName>
    </recommendedName>
</protein>
<feature type="transmembrane region" description="Helical" evidence="8">
    <location>
        <begin position="88"/>
        <end position="104"/>
    </location>
</feature>
<keyword evidence="2" id="KW-0813">Transport</keyword>
<feature type="transmembrane region" description="Helical" evidence="8">
    <location>
        <begin position="352"/>
        <end position="380"/>
    </location>
</feature>
<evidence type="ECO:0000256" key="7">
    <source>
        <dbReference type="ARBA" id="ARBA00023136"/>
    </source>
</evidence>
<dbReference type="EMBL" id="OU900099">
    <property type="protein sequence ID" value="CAG9862697.1"/>
    <property type="molecule type" value="Genomic_DNA"/>
</dbReference>
<dbReference type="InterPro" id="IPR005828">
    <property type="entry name" value="MFS_sugar_transport-like"/>
</dbReference>
<keyword evidence="4" id="KW-0762">Sugar transport</keyword>
<evidence type="ECO:0000256" key="2">
    <source>
        <dbReference type="ARBA" id="ARBA00022448"/>
    </source>
</evidence>
<dbReference type="InterPro" id="IPR050549">
    <property type="entry name" value="MFS_Trehalose_Transporter"/>
</dbReference>
<feature type="domain" description="Major facilitator superfamily (MFS) profile" evidence="9">
    <location>
        <begin position="16"/>
        <end position="445"/>
    </location>
</feature>
<organism evidence="10 11">
    <name type="scientific">Phyllotreta striolata</name>
    <name type="common">Striped flea beetle</name>
    <name type="synonym">Crioceris striolata</name>
    <dbReference type="NCBI Taxonomy" id="444603"/>
    <lineage>
        <taxon>Eukaryota</taxon>
        <taxon>Metazoa</taxon>
        <taxon>Ecdysozoa</taxon>
        <taxon>Arthropoda</taxon>
        <taxon>Hexapoda</taxon>
        <taxon>Insecta</taxon>
        <taxon>Pterygota</taxon>
        <taxon>Neoptera</taxon>
        <taxon>Endopterygota</taxon>
        <taxon>Coleoptera</taxon>
        <taxon>Polyphaga</taxon>
        <taxon>Cucujiformia</taxon>
        <taxon>Chrysomeloidea</taxon>
        <taxon>Chrysomelidae</taxon>
        <taxon>Galerucinae</taxon>
        <taxon>Alticini</taxon>
        <taxon>Phyllotreta</taxon>
    </lineage>
</organism>
<feature type="transmembrane region" description="Helical" evidence="8">
    <location>
        <begin position="258"/>
        <end position="280"/>
    </location>
</feature>
<feature type="transmembrane region" description="Helical" evidence="8">
    <location>
        <begin position="145"/>
        <end position="167"/>
    </location>
</feature>
<dbReference type="GO" id="GO:0022857">
    <property type="term" value="F:transmembrane transporter activity"/>
    <property type="evidence" value="ECO:0007669"/>
    <property type="project" value="InterPro"/>
</dbReference>
<dbReference type="AlphaFoldDB" id="A0A9N9XUP6"/>
<feature type="transmembrane region" description="Helical" evidence="8">
    <location>
        <begin position="292"/>
        <end position="313"/>
    </location>
</feature>
<evidence type="ECO:0000256" key="3">
    <source>
        <dbReference type="ARBA" id="ARBA00022475"/>
    </source>
</evidence>
<feature type="transmembrane region" description="Helical" evidence="8">
    <location>
        <begin position="419"/>
        <end position="441"/>
    </location>
</feature>
<dbReference type="PANTHER" id="PTHR48021:SF46">
    <property type="entry name" value="MAJOR FACILITATOR SUPERFAMILY (MFS) PROFILE DOMAIN-CONTAINING PROTEIN"/>
    <property type="match status" value="1"/>
</dbReference>
<dbReference type="Gene3D" id="1.20.1250.20">
    <property type="entry name" value="MFS general substrate transporter like domains"/>
    <property type="match status" value="1"/>
</dbReference>
<keyword evidence="6 8" id="KW-1133">Transmembrane helix</keyword>
<feature type="transmembrane region" description="Helical" evidence="8">
    <location>
        <begin position="320"/>
        <end position="340"/>
    </location>
</feature>
<keyword evidence="3" id="KW-1003">Cell membrane</keyword>
<feature type="transmembrane region" description="Helical" evidence="8">
    <location>
        <begin position="18"/>
        <end position="38"/>
    </location>
</feature>
<gene>
    <name evidence="10" type="ORF">PHYEVI_LOCUS9003</name>
</gene>
<feature type="transmembrane region" description="Helical" evidence="8">
    <location>
        <begin position="110"/>
        <end position="133"/>
    </location>
</feature>
<evidence type="ECO:0000256" key="8">
    <source>
        <dbReference type="SAM" id="Phobius"/>
    </source>
</evidence>
<reference evidence="10" key="1">
    <citation type="submission" date="2022-01" db="EMBL/GenBank/DDBJ databases">
        <authorList>
            <person name="King R."/>
        </authorList>
    </citation>
    <scope>NUCLEOTIDE SEQUENCE</scope>
</reference>
<feature type="transmembrane region" description="Helical" evidence="8">
    <location>
        <begin position="173"/>
        <end position="191"/>
    </location>
</feature>
<feature type="transmembrane region" description="Helical" evidence="8">
    <location>
        <begin position="58"/>
        <end position="76"/>
    </location>
</feature>
<keyword evidence="5 8" id="KW-0812">Transmembrane</keyword>
<accession>A0A9N9XUP6</accession>
<evidence type="ECO:0000256" key="6">
    <source>
        <dbReference type="ARBA" id="ARBA00022989"/>
    </source>
</evidence>
<dbReference type="SUPFAM" id="SSF103473">
    <property type="entry name" value="MFS general substrate transporter"/>
    <property type="match status" value="1"/>
</dbReference>
<evidence type="ECO:0000256" key="1">
    <source>
        <dbReference type="ARBA" id="ARBA00004651"/>
    </source>
</evidence>
<keyword evidence="7 8" id="KW-0472">Membrane</keyword>
<dbReference type="InterPro" id="IPR036259">
    <property type="entry name" value="MFS_trans_sf"/>
</dbReference>
<name>A0A9N9XUP6_PHYSR</name>